<dbReference type="InterPro" id="IPR000669">
    <property type="entry name" value="Mannitol_DH"/>
</dbReference>
<keyword evidence="2" id="KW-0520">NAD</keyword>
<evidence type="ECO:0000259" key="3">
    <source>
        <dbReference type="Pfam" id="PF01232"/>
    </source>
</evidence>
<dbReference type="InterPro" id="IPR036291">
    <property type="entry name" value="NAD(P)-bd_dom_sf"/>
</dbReference>
<dbReference type="InterPro" id="IPR008927">
    <property type="entry name" value="6-PGluconate_DH-like_C_sf"/>
</dbReference>
<dbReference type="GO" id="GO:0005829">
    <property type="term" value="C:cytosol"/>
    <property type="evidence" value="ECO:0007669"/>
    <property type="project" value="TreeGrafter"/>
</dbReference>
<organism evidence="5 6">
    <name type="scientific">Wocania arenilitoris</name>
    <dbReference type="NCBI Taxonomy" id="2044858"/>
    <lineage>
        <taxon>Bacteria</taxon>
        <taxon>Pseudomonadati</taxon>
        <taxon>Bacteroidota</taxon>
        <taxon>Flavobacteriia</taxon>
        <taxon>Flavobacteriales</taxon>
        <taxon>Flavobacteriaceae</taxon>
        <taxon>Wocania</taxon>
    </lineage>
</organism>
<dbReference type="InterPro" id="IPR013118">
    <property type="entry name" value="Mannitol_DH_C"/>
</dbReference>
<dbReference type="GO" id="GO:0019698">
    <property type="term" value="P:D-galacturonate catabolic process"/>
    <property type="evidence" value="ECO:0007669"/>
    <property type="project" value="TreeGrafter"/>
</dbReference>
<protein>
    <submittedName>
        <fullName evidence="5">Tagaturonate reductase</fullName>
    </submittedName>
</protein>
<feature type="domain" description="Mannitol dehydrogenase N-terminal" evidence="3">
    <location>
        <begin position="26"/>
        <end position="267"/>
    </location>
</feature>
<keyword evidence="6" id="KW-1185">Reference proteome</keyword>
<dbReference type="PANTHER" id="PTHR30524">
    <property type="entry name" value="MANNITOL-1-PHOSPHATE 5-DEHYDROGENASE"/>
    <property type="match status" value="1"/>
</dbReference>
<reference evidence="5" key="1">
    <citation type="submission" date="2022-01" db="EMBL/GenBank/DDBJ databases">
        <title>Draft genome sequence of Sabulilitoribacter arenilitoris KCTC 52401.</title>
        <authorList>
            <person name="Oh J.-S."/>
        </authorList>
    </citation>
    <scope>NUCLEOTIDE SEQUENCE</scope>
    <source>
        <strain evidence="5">HMF6543</strain>
    </source>
</reference>
<dbReference type="InterPro" id="IPR013131">
    <property type="entry name" value="Mannitol_DH_N"/>
</dbReference>
<dbReference type="Gene3D" id="3.40.50.720">
    <property type="entry name" value="NAD(P)-binding Rossmann-like Domain"/>
    <property type="match status" value="1"/>
</dbReference>
<comment type="caution">
    <text evidence="5">The sequence shown here is derived from an EMBL/GenBank/DDBJ whole genome shotgun (WGS) entry which is preliminary data.</text>
</comment>
<feature type="domain" description="Mannitol dehydrogenase C-terminal" evidence="4">
    <location>
        <begin position="281"/>
        <end position="473"/>
    </location>
</feature>
<dbReference type="EMBL" id="JAKKDU010000012">
    <property type="protein sequence ID" value="MCF7568846.1"/>
    <property type="molecule type" value="Genomic_DNA"/>
</dbReference>
<evidence type="ECO:0000313" key="5">
    <source>
        <dbReference type="EMBL" id="MCF7568846.1"/>
    </source>
</evidence>
<dbReference type="AlphaFoldDB" id="A0AAE3ENS3"/>
<accession>A0AAE3ENS3</accession>
<dbReference type="SUPFAM" id="SSF48179">
    <property type="entry name" value="6-phosphogluconate dehydrogenase C-terminal domain-like"/>
    <property type="match status" value="1"/>
</dbReference>
<dbReference type="PRINTS" id="PR00084">
    <property type="entry name" value="MTLDHDRGNASE"/>
</dbReference>
<dbReference type="GO" id="GO:0008926">
    <property type="term" value="F:mannitol-1-phosphate 5-dehydrogenase activity"/>
    <property type="evidence" value="ECO:0007669"/>
    <property type="project" value="TreeGrafter"/>
</dbReference>
<proteinExistence type="predicted"/>
<dbReference type="GO" id="GO:0019592">
    <property type="term" value="P:mannitol catabolic process"/>
    <property type="evidence" value="ECO:0007669"/>
    <property type="project" value="TreeGrafter"/>
</dbReference>
<evidence type="ECO:0000259" key="4">
    <source>
        <dbReference type="Pfam" id="PF08125"/>
    </source>
</evidence>
<evidence type="ECO:0000313" key="6">
    <source>
        <dbReference type="Proteomes" id="UP001199795"/>
    </source>
</evidence>
<dbReference type="SUPFAM" id="SSF51735">
    <property type="entry name" value="NAD(P)-binding Rossmann-fold domains"/>
    <property type="match status" value="1"/>
</dbReference>
<gene>
    <name evidence="5" type="ORF">L3X37_10800</name>
</gene>
<dbReference type="Pfam" id="PF01232">
    <property type="entry name" value="Mannitol_dh"/>
    <property type="match status" value="1"/>
</dbReference>
<evidence type="ECO:0000256" key="1">
    <source>
        <dbReference type="ARBA" id="ARBA00023002"/>
    </source>
</evidence>
<dbReference type="InterPro" id="IPR013328">
    <property type="entry name" value="6PGD_dom2"/>
</dbReference>
<dbReference type="Gene3D" id="1.10.1040.10">
    <property type="entry name" value="N-(1-d-carboxylethyl)-l-norvaline Dehydrogenase, domain 2"/>
    <property type="match status" value="1"/>
</dbReference>
<sequence length="491" mass="55623">MSSINNISKMNLLNRSIPSTKPYTERVLQFGSGNFLRGFANWMINEMNHKANFDSGVVVVKPTKQGSIEPLNNQEGLYTLCLYGLKNGRAISEHEIIDCIQRGINPYQDYNAYLLLAENPDLRFVISNTTEAGIAYNANDKLDDAPQESFPGKLTALLYKRFQAFNGAPDKGLIIIPCELIDRNGDNLKKIVLQYACDWNLGLDFVDWIETNSIFCNTLVDRIVPGYPKDNIENITTELGYKDNLVVEGEQFHLWVIEGPESIKEEIPAETCGLNIIFTDNMEPYRTQKVRVLNGAHTALVPVAYLYGIDKVRESIEDHVVGKFLKEAIFEEICPTLDLPKAELIQFANDVLDRFLNPYLEHELMSISLNSISKFKTRVLPTILEYIKRNGELPNRLLFSLSALIAFYKGERNNEIILLKDTQSVLDFFKLQWDKGHIPTIVKATLGNVEFWGMDLTKVDGLQKAVTTGLEHIINDGIHKSLESLIRNSIK</sequence>
<keyword evidence="1" id="KW-0560">Oxidoreductase</keyword>
<dbReference type="NCBIfam" id="NF002969">
    <property type="entry name" value="PRK03643.1"/>
    <property type="match status" value="1"/>
</dbReference>
<dbReference type="GO" id="GO:0009026">
    <property type="term" value="F:tagaturonate reductase activity"/>
    <property type="evidence" value="ECO:0007669"/>
    <property type="project" value="TreeGrafter"/>
</dbReference>
<dbReference type="Pfam" id="PF08125">
    <property type="entry name" value="Mannitol_dh_C"/>
    <property type="match status" value="1"/>
</dbReference>
<dbReference type="PANTHER" id="PTHR30524:SF0">
    <property type="entry name" value="ALTRONATE OXIDOREDUCTASE-RELATED"/>
    <property type="match status" value="1"/>
</dbReference>
<evidence type="ECO:0000256" key="2">
    <source>
        <dbReference type="ARBA" id="ARBA00023027"/>
    </source>
</evidence>
<dbReference type="Proteomes" id="UP001199795">
    <property type="component" value="Unassembled WGS sequence"/>
</dbReference>
<name>A0AAE3ENS3_9FLAO</name>